<reference evidence="4 5" key="1">
    <citation type="submission" date="2019-10" db="EMBL/GenBank/DDBJ databases">
        <authorList>
            <person name="Dong K."/>
        </authorList>
    </citation>
    <scope>NUCLEOTIDE SEQUENCE [LARGE SCALE GENOMIC DNA]</scope>
    <source>
        <strain evidence="4 5">DSM 28960</strain>
    </source>
</reference>
<dbReference type="InterPro" id="IPR051257">
    <property type="entry name" value="Diverse_CBS-Domain"/>
</dbReference>
<dbReference type="Pfam" id="PF00571">
    <property type="entry name" value="CBS"/>
    <property type="match status" value="2"/>
</dbReference>
<gene>
    <name evidence="4" type="ORF">GHI93_08570</name>
</gene>
<evidence type="ECO:0000259" key="3">
    <source>
        <dbReference type="PROSITE" id="PS51371"/>
    </source>
</evidence>
<dbReference type="EMBL" id="WITJ01000011">
    <property type="protein sequence ID" value="MQW39979.1"/>
    <property type="molecule type" value="Genomic_DNA"/>
</dbReference>
<dbReference type="PROSITE" id="PS51371">
    <property type="entry name" value="CBS"/>
    <property type="match status" value="1"/>
</dbReference>
<dbReference type="InterPro" id="IPR046342">
    <property type="entry name" value="CBS_dom_sf"/>
</dbReference>
<dbReference type="SUPFAM" id="SSF75138">
    <property type="entry name" value="HprK N-terminal domain-like"/>
    <property type="match status" value="1"/>
</dbReference>
<keyword evidence="5" id="KW-1185">Reference proteome</keyword>
<organism evidence="4 5">
    <name type="scientific">Lactococcus hircilactis</name>
    <dbReference type="NCBI Taxonomy" id="1494462"/>
    <lineage>
        <taxon>Bacteria</taxon>
        <taxon>Bacillati</taxon>
        <taxon>Bacillota</taxon>
        <taxon>Bacilli</taxon>
        <taxon>Lactobacillales</taxon>
        <taxon>Streptococcaceae</taxon>
        <taxon>Lactococcus</taxon>
    </lineage>
</organism>
<dbReference type="Proteomes" id="UP000439550">
    <property type="component" value="Unassembled WGS sequence"/>
</dbReference>
<keyword evidence="1 2" id="KW-0129">CBS domain</keyword>
<feature type="domain" description="CBS" evidence="3">
    <location>
        <begin position="252"/>
        <end position="308"/>
    </location>
</feature>
<accession>A0A7X1Z9Z8</accession>
<evidence type="ECO:0000313" key="4">
    <source>
        <dbReference type="EMBL" id="MQW39979.1"/>
    </source>
</evidence>
<comment type="caution">
    <text evidence="4">The sequence shown here is derived from an EMBL/GenBank/DDBJ whole genome shotgun (WGS) entry which is preliminary data.</text>
</comment>
<dbReference type="InterPro" id="IPR010766">
    <property type="entry name" value="DRTGG"/>
</dbReference>
<sequence length="426" mass="47219">MSKHEEILNYIESLEIGKQVSVRGIANRMSVADGTAYRAIKEAETRGLVAINDRSGTVRVANKGQKVVNRLTFGKLAVVANADVLGGLSGLEVEFSRFVISAMTLEAFQHYLEPNGLVIVGDRHDIQAYSLRQQNAVLVTGGFDVDEDVIAYANKMGIPLLRTSYDTFTVASRISHALSNELIKKDILTVADVYHQRRATLREEDTVKDFLDLVKKTNSSRFAVLNRYRVVVGVIAMRDVNHVPNDTLVGRVMTFPNVAGLEMTVASCSQKMIYEGYDMMPVVNPDHTYAGIISKSDLLQSLQKAQEESQVSRTFSDDISDHLKESGSAFQITVEPSMINSVGTVSSGVYIEMVSLIARRVMEKRRRRNVIIESLNASFFNTAQIDNVLEIYPKIISESRLGALIDCEIYCVNSIVGKILVNLQLS</sequence>
<dbReference type="InterPro" id="IPR028979">
    <property type="entry name" value="Ser_kin/Pase_Hpr-like_N_sf"/>
</dbReference>
<dbReference type="SUPFAM" id="SSF54637">
    <property type="entry name" value="Thioesterase/thiol ester dehydrase-isomerase"/>
    <property type="match status" value="1"/>
</dbReference>
<dbReference type="PANTHER" id="PTHR43080:SF2">
    <property type="entry name" value="CBS DOMAIN-CONTAINING PROTEIN"/>
    <property type="match status" value="1"/>
</dbReference>
<proteinExistence type="predicted"/>
<dbReference type="Gene3D" id="3.10.580.10">
    <property type="entry name" value="CBS-domain"/>
    <property type="match status" value="1"/>
</dbReference>
<protein>
    <submittedName>
        <fullName evidence="4">CBS domain-containing protein</fullName>
    </submittedName>
</protein>
<dbReference type="OrthoDB" id="1790451at2"/>
<dbReference type="SUPFAM" id="SSF54631">
    <property type="entry name" value="CBS-domain pair"/>
    <property type="match status" value="1"/>
</dbReference>
<dbReference type="AlphaFoldDB" id="A0A7X1Z9Z8"/>
<evidence type="ECO:0000256" key="2">
    <source>
        <dbReference type="PROSITE-ProRule" id="PRU00703"/>
    </source>
</evidence>
<dbReference type="Pfam" id="PF07085">
    <property type="entry name" value="DRTGG"/>
    <property type="match status" value="1"/>
</dbReference>
<dbReference type="RefSeq" id="WP_153496646.1">
    <property type="nucleotide sequence ID" value="NZ_CAXYUY010000012.1"/>
</dbReference>
<evidence type="ECO:0000256" key="1">
    <source>
        <dbReference type="ARBA" id="ARBA00023122"/>
    </source>
</evidence>
<dbReference type="InterPro" id="IPR029069">
    <property type="entry name" value="HotDog_dom_sf"/>
</dbReference>
<name>A0A7X1Z9Z8_9LACT</name>
<dbReference type="PANTHER" id="PTHR43080">
    <property type="entry name" value="CBS DOMAIN-CONTAINING PROTEIN CBSX3, MITOCHONDRIAL"/>
    <property type="match status" value="1"/>
</dbReference>
<dbReference type="InterPro" id="IPR000644">
    <property type="entry name" value="CBS_dom"/>
</dbReference>
<dbReference type="Gene3D" id="3.10.129.10">
    <property type="entry name" value="Hotdog Thioesterase"/>
    <property type="match status" value="1"/>
</dbReference>
<dbReference type="Gene3D" id="3.40.1390.20">
    <property type="entry name" value="HprK N-terminal domain-like"/>
    <property type="match status" value="1"/>
</dbReference>
<evidence type="ECO:0000313" key="5">
    <source>
        <dbReference type="Proteomes" id="UP000439550"/>
    </source>
</evidence>